<dbReference type="EMBL" id="BCWF01000036">
    <property type="protein sequence ID" value="GAT30840.1"/>
    <property type="molecule type" value="Genomic_DNA"/>
</dbReference>
<dbReference type="AlphaFoldDB" id="A0A146FYW2"/>
<accession>A0A146FYW2</accession>
<comment type="caution">
    <text evidence="2">The sequence shown here is derived from an EMBL/GenBank/DDBJ whole genome shotgun (WGS) entry which is preliminary data.</text>
</comment>
<reference evidence="3" key="2">
    <citation type="submission" date="2016-02" db="EMBL/GenBank/DDBJ databases">
        <title>Genome sequencing of Aspergillus luchuensis NBRC 4314.</title>
        <authorList>
            <person name="Yamada O."/>
        </authorList>
    </citation>
    <scope>NUCLEOTIDE SEQUENCE [LARGE SCALE GENOMIC DNA]</scope>
    <source>
        <strain evidence="3">RIB 2604</strain>
    </source>
</reference>
<organism evidence="2 3">
    <name type="scientific">Aspergillus kawachii</name>
    <name type="common">White koji mold</name>
    <name type="synonym">Aspergillus awamori var. kawachi</name>
    <dbReference type="NCBI Taxonomy" id="1069201"/>
    <lineage>
        <taxon>Eukaryota</taxon>
        <taxon>Fungi</taxon>
        <taxon>Dikarya</taxon>
        <taxon>Ascomycota</taxon>
        <taxon>Pezizomycotina</taxon>
        <taxon>Eurotiomycetes</taxon>
        <taxon>Eurotiomycetidae</taxon>
        <taxon>Eurotiales</taxon>
        <taxon>Aspergillaceae</taxon>
        <taxon>Aspergillus</taxon>
        <taxon>Aspergillus subgen. Circumdati</taxon>
    </lineage>
</organism>
<dbReference type="Proteomes" id="UP000075230">
    <property type="component" value="Unassembled WGS sequence"/>
</dbReference>
<protein>
    <submittedName>
        <fullName evidence="2">Similar to An15g04110</fullName>
    </submittedName>
</protein>
<evidence type="ECO:0000313" key="3">
    <source>
        <dbReference type="Proteomes" id="UP000075230"/>
    </source>
</evidence>
<sequence>MDMYDPKDIGVGNDITALAPYFRLGLDLTRAQDEEAEKPWQIDQDLTDVQIPKNLELMDIEFGRPAAIHRQRKEAGDNGDIYGIHTDTYTWNFFHLNDSGKYSTKLNLSWYLDQKEVIGRLCHIIREAATLSREVGGRDPMLGVFESETEDKSDDEKSDQWSLY</sequence>
<evidence type="ECO:0000313" key="2">
    <source>
        <dbReference type="EMBL" id="GAT30840.1"/>
    </source>
</evidence>
<proteinExistence type="predicted"/>
<reference evidence="2 3" key="1">
    <citation type="journal article" date="2016" name="DNA Res.">
        <title>Genome sequence of Aspergillus luchuensis NBRC 4314.</title>
        <authorList>
            <person name="Yamada O."/>
            <person name="Machida M."/>
            <person name="Hosoyama A."/>
            <person name="Goto M."/>
            <person name="Takahashi T."/>
            <person name="Futagami T."/>
            <person name="Yamagata Y."/>
            <person name="Takeuchi M."/>
            <person name="Kobayashi T."/>
            <person name="Koike H."/>
            <person name="Abe K."/>
            <person name="Asai K."/>
            <person name="Arita M."/>
            <person name="Fujita N."/>
            <person name="Fukuda K."/>
            <person name="Higa K."/>
            <person name="Horikawa H."/>
            <person name="Ishikawa T."/>
            <person name="Jinno K."/>
            <person name="Kato Y."/>
            <person name="Kirimura K."/>
            <person name="Mizutani O."/>
            <person name="Nakasone K."/>
            <person name="Sano M."/>
            <person name="Shiraishi Y."/>
            <person name="Tsukahara M."/>
            <person name="Gomi K."/>
        </authorList>
    </citation>
    <scope>NUCLEOTIDE SEQUENCE [LARGE SCALE GENOMIC DNA]</scope>
    <source>
        <strain evidence="2 3">RIB 2604</strain>
    </source>
</reference>
<feature type="region of interest" description="Disordered" evidence="1">
    <location>
        <begin position="143"/>
        <end position="164"/>
    </location>
</feature>
<feature type="compositionally biased region" description="Basic and acidic residues" evidence="1">
    <location>
        <begin position="154"/>
        <end position="164"/>
    </location>
</feature>
<gene>
    <name evidence="2" type="ORF">RIB2604_03700470</name>
</gene>
<evidence type="ECO:0000256" key="1">
    <source>
        <dbReference type="SAM" id="MobiDB-lite"/>
    </source>
</evidence>
<name>A0A146FYW2_ASPKA</name>
<dbReference type="VEuPathDB" id="FungiDB:ASPFODRAFT_33519"/>